<evidence type="ECO:0000313" key="5">
    <source>
        <dbReference type="Proteomes" id="UP000091857"/>
    </source>
</evidence>
<organism evidence="4 5">
    <name type="scientific">Manihot esculenta</name>
    <name type="common">Cassava</name>
    <name type="synonym">Jatropha manihot</name>
    <dbReference type="NCBI Taxonomy" id="3983"/>
    <lineage>
        <taxon>Eukaryota</taxon>
        <taxon>Viridiplantae</taxon>
        <taxon>Streptophyta</taxon>
        <taxon>Embryophyta</taxon>
        <taxon>Tracheophyta</taxon>
        <taxon>Spermatophyta</taxon>
        <taxon>Magnoliopsida</taxon>
        <taxon>eudicotyledons</taxon>
        <taxon>Gunneridae</taxon>
        <taxon>Pentapetalae</taxon>
        <taxon>rosids</taxon>
        <taxon>fabids</taxon>
        <taxon>Malpighiales</taxon>
        <taxon>Euphorbiaceae</taxon>
        <taxon>Crotonoideae</taxon>
        <taxon>Manihoteae</taxon>
        <taxon>Manihot</taxon>
    </lineage>
</organism>
<dbReference type="STRING" id="3983.A0A2C9W3F8"/>
<evidence type="ECO:0000259" key="3">
    <source>
        <dbReference type="PROSITE" id="PS50222"/>
    </source>
</evidence>
<dbReference type="SMART" id="SM00054">
    <property type="entry name" value="EFh"/>
    <property type="match status" value="2"/>
</dbReference>
<feature type="compositionally biased region" description="Polar residues" evidence="2">
    <location>
        <begin position="11"/>
        <end position="23"/>
    </location>
</feature>
<dbReference type="InterPro" id="IPR011992">
    <property type="entry name" value="EF-hand-dom_pair"/>
</dbReference>
<dbReference type="Gramene" id="Manes.04G102000.1.v8.1">
    <property type="protein sequence ID" value="Manes.04G102000.1.v8.1.CDS.1"/>
    <property type="gene ID" value="Manes.04G102000.v8.1"/>
</dbReference>
<dbReference type="Pfam" id="PF13499">
    <property type="entry name" value="EF-hand_7"/>
    <property type="match status" value="1"/>
</dbReference>
<feature type="domain" description="EF-hand" evidence="3">
    <location>
        <begin position="72"/>
        <end position="107"/>
    </location>
</feature>
<dbReference type="PROSITE" id="PS50222">
    <property type="entry name" value="EF_HAND_2"/>
    <property type="match status" value="2"/>
</dbReference>
<dbReference type="AlphaFoldDB" id="A0A2C9W3F8"/>
<sequence>MYSHHHRPQDHNSTAQERPSTGTCRVPCPSASRSFWFPSDSPPPSPPPSSRPCHIPHNPFAVHNYRVGPVPLTEEQVRQVFMKFDLNGDNVLSGEEIRQAFKHLGAVYPAQMARKGIEHADINGDGVIDMSEMEDFVRYAYNLGFVVR</sequence>
<dbReference type="CDD" id="cd00051">
    <property type="entry name" value="EFh"/>
    <property type="match status" value="1"/>
</dbReference>
<evidence type="ECO:0000256" key="1">
    <source>
        <dbReference type="ARBA" id="ARBA00022837"/>
    </source>
</evidence>
<accession>A0A2C9W3F8</accession>
<comment type="caution">
    <text evidence="4">The sequence shown here is derived from an EMBL/GenBank/DDBJ whole genome shotgun (WGS) entry which is preliminary data.</text>
</comment>
<protein>
    <recommendedName>
        <fullName evidence="3">EF-hand domain-containing protein</fullName>
    </recommendedName>
</protein>
<name>A0A2C9W3F8_MANES</name>
<reference evidence="5" key="1">
    <citation type="journal article" date="2016" name="Nat. Biotechnol.">
        <title>Sequencing wild and cultivated cassava and related species reveals extensive interspecific hybridization and genetic diversity.</title>
        <authorList>
            <person name="Bredeson J.V."/>
            <person name="Lyons J.B."/>
            <person name="Prochnik S.E."/>
            <person name="Wu G.A."/>
            <person name="Ha C.M."/>
            <person name="Edsinger-Gonzales E."/>
            <person name="Grimwood J."/>
            <person name="Schmutz J."/>
            <person name="Rabbi I.Y."/>
            <person name="Egesi C."/>
            <person name="Nauluvula P."/>
            <person name="Lebot V."/>
            <person name="Ndunguru J."/>
            <person name="Mkamilo G."/>
            <person name="Bart R.S."/>
            <person name="Setter T.L."/>
            <person name="Gleadow R.M."/>
            <person name="Kulakow P."/>
            <person name="Ferguson M.E."/>
            <person name="Rounsley S."/>
            <person name="Rokhsar D.S."/>
        </authorList>
    </citation>
    <scope>NUCLEOTIDE SEQUENCE [LARGE SCALE GENOMIC DNA]</scope>
    <source>
        <strain evidence="5">cv. AM560-2</strain>
    </source>
</reference>
<dbReference type="Proteomes" id="UP000091857">
    <property type="component" value="Chromosome 4"/>
</dbReference>
<dbReference type="InterPro" id="IPR002048">
    <property type="entry name" value="EF_hand_dom"/>
</dbReference>
<proteinExistence type="predicted"/>
<keyword evidence="1" id="KW-0106">Calcium</keyword>
<dbReference type="GO" id="GO:0005509">
    <property type="term" value="F:calcium ion binding"/>
    <property type="evidence" value="ECO:0000318"/>
    <property type="project" value="GO_Central"/>
</dbReference>
<evidence type="ECO:0000313" key="4">
    <source>
        <dbReference type="EMBL" id="OAY52678.1"/>
    </source>
</evidence>
<feature type="compositionally biased region" description="Pro residues" evidence="2">
    <location>
        <begin position="40"/>
        <end position="50"/>
    </location>
</feature>
<evidence type="ECO:0000256" key="2">
    <source>
        <dbReference type="SAM" id="MobiDB-lite"/>
    </source>
</evidence>
<feature type="domain" description="EF-hand" evidence="3">
    <location>
        <begin position="108"/>
        <end position="143"/>
    </location>
</feature>
<dbReference type="SUPFAM" id="SSF47473">
    <property type="entry name" value="EF-hand"/>
    <property type="match status" value="1"/>
</dbReference>
<feature type="region of interest" description="Disordered" evidence="2">
    <location>
        <begin position="1"/>
        <end position="55"/>
    </location>
</feature>
<dbReference type="Gene3D" id="1.10.238.10">
    <property type="entry name" value="EF-hand"/>
    <property type="match status" value="1"/>
</dbReference>
<dbReference type="InterPro" id="IPR018247">
    <property type="entry name" value="EF_Hand_1_Ca_BS"/>
</dbReference>
<dbReference type="PROSITE" id="PS00018">
    <property type="entry name" value="EF_HAND_1"/>
    <property type="match status" value="2"/>
</dbReference>
<gene>
    <name evidence="4" type="ORF">MANES_04G102000v8</name>
</gene>
<dbReference type="EMBL" id="CM004390">
    <property type="protein sequence ID" value="OAY52678.1"/>
    <property type="molecule type" value="Genomic_DNA"/>
</dbReference>
<keyword evidence="5" id="KW-1185">Reference proteome</keyword>